<reference evidence="2" key="1">
    <citation type="journal article" date="2022" name="Mol. Ecol. Resour.">
        <title>The genomes of chicory, endive, great burdock and yacon provide insights into Asteraceae palaeo-polyploidization history and plant inulin production.</title>
        <authorList>
            <person name="Fan W."/>
            <person name="Wang S."/>
            <person name="Wang H."/>
            <person name="Wang A."/>
            <person name="Jiang F."/>
            <person name="Liu H."/>
            <person name="Zhao H."/>
            <person name="Xu D."/>
            <person name="Zhang Y."/>
        </authorList>
    </citation>
    <scope>NUCLEOTIDE SEQUENCE [LARGE SCALE GENOMIC DNA]</scope>
    <source>
        <strain evidence="2">cv. Yunnan</strain>
    </source>
</reference>
<protein>
    <submittedName>
        <fullName evidence="1">Uncharacterized protein</fullName>
    </submittedName>
</protein>
<reference evidence="1 2" key="2">
    <citation type="journal article" date="2022" name="Mol. Ecol. Resour.">
        <title>The genomes of chicory, endive, great burdock and yacon provide insights into Asteraceae paleo-polyploidization history and plant inulin production.</title>
        <authorList>
            <person name="Fan W."/>
            <person name="Wang S."/>
            <person name="Wang H."/>
            <person name="Wang A."/>
            <person name="Jiang F."/>
            <person name="Liu H."/>
            <person name="Zhao H."/>
            <person name="Xu D."/>
            <person name="Zhang Y."/>
        </authorList>
    </citation>
    <scope>NUCLEOTIDE SEQUENCE [LARGE SCALE GENOMIC DNA]</scope>
    <source>
        <strain evidence="2">cv. Yunnan</strain>
        <tissue evidence="1">Leaves</tissue>
    </source>
</reference>
<keyword evidence="2" id="KW-1185">Reference proteome</keyword>
<accession>A0ACB9K2J0</accession>
<proteinExistence type="predicted"/>
<sequence>MDHKSLLFFALFISFGVPFAISQEVDDEHEFTYDVNSPNGPYHWGEIHSEFNLELHLVHQSIDKKVAVVGILYKIGRPDSFLTTEAEANARPIQALNNRWLKLYRPNDDEIN</sequence>
<gene>
    <name evidence="1" type="ORF">L1987_00527</name>
</gene>
<comment type="caution">
    <text evidence="1">The sequence shown here is derived from an EMBL/GenBank/DDBJ whole genome shotgun (WGS) entry which is preliminary data.</text>
</comment>
<organism evidence="1 2">
    <name type="scientific">Smallanthus sonchifolius</name>
    <dbReference type="NCBI Taxonomy" id="185202"/>
    <lineage>
        <taxon>Eukaryota</taxon>
        <taxon>Viridiplantae</taxon>
        <taxon>Streptophyta</taxon>
        <taxon>Embryophyta</taxon>
        <taxon>Tracheophyta</taxon>
        <taxon>Spermatophyta</taxon>
        <taxon>Magnoliopsida</taxon>
        <taxon>eudicotyledons</taxon>
        <taxon>Gunneridae</taxon>
        <taxon>Pentapetalae</taxon>
        <taxon>asterids</taxon>
        <taxon>campanulids</taxon>
        <taxon>Asterales</taxon>
        <taxon>Asteraceae</taxon>
        <taxon>Asteroideae</taxon>
        <taxon>Heliantheae alliance</taxon>
        <taxon>Millerieae</taxon>
        <taxon>Smallanthus</taxon>
    </lineage>
</organism>
<evidence type="ECO:0000313" key="2">
    <source>
        <dbReference type="Proteomes" id="UP001056120"/>
    </source>
</evidence>
<evidence type="ECO:0000313" key="1">
    <source>
        <dbReference type="EMBL" id="KAI3826479.1"/>
    </source>
</evidence>
<name>A0ACB9K2J0_9ASTR</name>
<dbReference type="EMBL" id="CM042018">
    <property type="protein sequence ID" value="KAI3826479.1"/>
    <property type="molecule type" value="Genomic_DNA"/>
</dbReference>
<dbReference type="Proteomes" id="UP001056120">
    <property type="component" value="Linkage Group LG01"/>
</dbReference>